<gene>
    <name evidence="6" type="ORF">PG999_003671</name>
</gene>
<evidence type="ECO:0000256" key="2">
    <source>
        <dbReference type="ARBA" id="ARBA00022630"/>
    </source>
</evidence>
<evidence type="ECO:0000313" key="6">
    <source>
        <dbReference type="EMBL" id="KAK8123753.1"/>
    </source>
</evidence>
<dbReference type="InterPro" id="IPR016167">
    <property type="entry name" value="FAD-bd_PCMH_sub1"/>
</dbReference>
<feature type="non-terminal residue" evidence="6">
    <location>
        <position position="1"/>
    </location>
</feature>
<dbReference type="InterPro" id="IPR016169">
    <property type="entry name" value="FAD-bd_PCMH_sub2"/>
</dbReference>
<sequence length="510" mass="55792">CSQYQCLSRNDTQPCSLQHQQQPTSISAMADSSTTTRDAVIASLEEAGLGATLILPTKPIYKMRIDSYWSLGARLQPWAIAQPRTTDEVSRTVKAIVAVPGAQFAIRSGGHMFWPGASNITEGVTIDLGRLKKTTYDPATKLASVQPGARWNDVYPVVEREGVMVTGGRVGDVGVGGYLTGGGLSFHNCRTGLACDSVVRYEVVLGDGRVVEAERDNEHADLFRALKGAGNNLGIVTRFDLETFPAKTCWGGFAMYSDEAGPALLNAYGDYMRHVSEAPDGAYMLFWTYDSARMEVSWMTVLMGLDGDENAKMYEKTLEVPSNFAQMGPTSIYKIASSIKVPNGRYTAWRTLCYKYDDRVIQKTHERSTQLTQTIRDLGSPDKFSLGYVLQPVLKNMATQSQARGLDTVGLGAMSHDSAMFMIMAEFDTPELRDAAAPHIKAAFDDIEAFAAGLGASTSWLYINYCDPAQNPLATYGKEALDRLKEVSAKYDPDGVFQERVPGGFKISRV</sequence>
<accession>A0AAW0R446</accession>
<dbReference type="PANTHER" id="PTHR42973:SF53">
    <property type="entry name" value="FAD-BINDING PCMH-TYPE DOMAIN-CONTAINING PROTEIN-RELATED"/>
    <property type="match status" value="1"/>
</dbReference>
<name>A0AAW0R446_9PEZI</name>
<comment type="similarity">
    <text evidence="1">Belongs to the oxygen-dependent FAD-linked oxidoreductase family.</text>
</comment>
<dbReference type="Gene3D" id="3.40.462.20">
    <property type="match status" value="1"/>
</dbReference>
<comment type="caution">
    <text evidence="6">The sequence shown here is derived from an EMBL/GenBank/DDBJ whole genome shotgun (WGS) entry which is preliminary data.</text>
</comment>
<dbReference type="InterPro" id="IPR012951">
    <property type="entry name" value="BBE"/>
</dbReference>
<dbReference type="InterPro" id="IPR050416">
    <property type="entry name" value="FAD-linked_Oxidoreductase"/>
</dbReference>
<dbReference type="InterPro" id="IPR036318">
    <property type="entry name" value="FAD-bd_PCMH-like_sf"/>
</dbReference>
<evidence type="ECO:0000256" key="4">
    <source>
        <dbReference type="ARBA" id="ARBA00023002"/>
    </source>
</evidence>
<dbReference type="AlphaFoldDB" id="A0AAW0R446"/>
<dbReference type="GO" id="GO:0016491">
    <property type="term" value="F:oxidoreductase activity"/>
    <property type="evidence" value="ECO:0007669"/>
    <property type="project" value="UniProtKB-KW"/>
</dbReference>
<proteinExistence type="inferred from homology"/>
<dbReference type="Gene3D" id="3.30.43.10">
    <property type="entry name" value="Uridine Diphospho-n-acetylenolpyruvylglucosamine Reductase, domain 2"/>
    <property type="match status" value="1"/>
</dbReference>
<dbReference type="EMBL" id="JAQQWP010000003">
    <property type="protein sequence ID" value="KAK8123753.1"/>
    <property type="molecule type" value="Genomic_DNA"/>
</dbReference>
<dbReference type="PANTHER" id="PTHR42973">
    <property type="entry name" value="BINDING OXIDOREDUCTASE, PUTATIVE (AFU_ORTHOLOGUE AFUA_1G17690)-RELATED"/>
    <property type="match status" value="1"/>
</dbReference>
<feature type="domain" description="FAD-binding PCMH-type" evidence="5">
    <location>
        <begin position="73"/>
        <end position="246"/>
    </location>
</feature>
<dbReference type="Pfam" id="PF01565">
    <property type="entry name" value="FAD_binding_4"/>
    <property type="match status" value="1"/>
</dbReference>
<evidence type="ECO:0000256" key="3">
    <source>
        <dbReference type="ARBA" id="ARBA00022827"/>
    </source>
</evidence>
<evidence type="ECO:0000259" key="5">
    <source>
        <dbReference type="PROSITE" id="PS51387"/>
    </source>
</evidence>
<dbReference type="Gene3D" id="3.30.465.10">
    <property type="match status" value="1"/>
</dbReference>
<keyword evidence="2" id="KW-0285">Flavoprotein</keyword>
<reference evidence="6 7" key="1">
    <citation type="submission" date="2023-01" db="EMBL/GenBank/DDBJ databases">
        <title>Analysis of 21 Apiospora genomes using comparative genomics revels a genus with tremendous synthesis potential of carbohydrate active enzymes and secondary metabolites.</title>
        <authorList>
            <person name="Sorensen T."/>
        </authorList>
    </citation>
    <scope>NUCLEOTIDE SEQUENCE [LARGE SCALE GENOMIC DNA]</scope>
    <source>
        <strain evidence="6 7">CBS 117206</strain>
    </source>
</reference>
<keyword evidence="4" id="KW-0560">Oxidoreductase</keyword>
<dbReference type="Proteomes" id="UP001392437">
    <property type="component" value="Unassembled WGS sequence"/>
</dbReference>
<protein>
    <submittedName>
        <fullName evidence="6">FAD-binding domain-containing protein</fullName>
    </submittedName>
</protein>
<dbReference type="GO" id="GO:0071949">
    <property type="term" value="F:FAD binding"/>
    <property type="evidence" value="ECO:0007669"/>
    <property type="project" value="InterPro"/>
</dbReference>
<dbReference type="InterPro" id="IPR006094">
    <property type="entry name" value="Oxid_FAD_bind_N"/>
</dbReference>
<organism evidence="6 7">
    <name type="scientific">Apiospora kogelbergensis</name>
    <dbReference type="NCBI Taxonomy" id="1337665"/>
    <lineage>
        <taxon>Eukaryota</taxon>
        <taxon>Fungi</taxon>
        <taxon>Dikarya</taxon>
        <taxon>Ascomycota</taxon>
        <taxon>Pezizomycotina</taxon>
        <taxon>Sordariomycetes</taxon>
        <taxon>Xylariomycetidae</taxon>
        <taxon>Amphisphaeriales</taxon>
        <taxon>Apiosporaceae</taxon>
        <taxon>Apiospora</taxon>
    </lineage>
</organism>
<dbReference type="Pfam" id="PF08031">
    <property type="entry name" value="BBE"/>
    <property type="match status" value="1"/>
</dbReference>
<dbReference type="SUPFAM" id="SSF56176">
    <property type="entry name" value="FAD-binding/transporter-associated domain-like"/>
    <property type="match status" value="1"/>
</dbReference>
<keyword evidence="3" id="KW-0274">FAD</keyword>
<evidence type="ECO:0000313" key="7">
    <source>
        <dbReference type="Proteomes" id="UP001392437"/>
    </source>
</evidence>
<keyword evidence="7" id="KW-1185">Reference proteome</keyword>
<dbReference type="PROSITE" id="PS51387">
    <property type="entry name" value="FAD_PCMH"/>
    <property type="match status" value="1"/>
</dbReference>
<dbReference type="InterPro" id="IPR016166">
    <property type="entry name" value="FAD-bd_PCMH"/>
</dbReference>
<evidence type="ECO:0000256" key="1">
    <source>
        <dbReference type="ARBA" id="ARBA00005466"/>
    </source>
</evidence>